<feature type="transmembrane region" description="Helical" evidence="8">
    <location>
        <begin position="345"/>
        <end position="366"/>
    </location>
</feature>
<protein>
    <submittedName>
        <fullName evidence="11">Glycosyltransferase involved in cell wall biogenesis</fullName>
    </submittedName>
</protein>
<keyword evidence="7 8" id="KW-0472">Membrane</keyword>
<comment type="similarity">
    <text evidence="2">Belongs to the glycosyltransferase 2 family.</text>
</comment>
<name>Q2LXF5_SYNAS</name>
<dbReference type="GO" id="GO:0016020">
    <property type="term" value="C:membrane"/>
    <property type="evidence" value="ECO:0007669"/>
    <property type="project" value="UniProtKB-SubCell"/>
</dbReference>
<dbReference type="PANTHER" id="PTHR43398:SF1">
    <property type="entry name" value="DOLICHOL-PHOSPHATE MANNOSYLTRANSFERASE SUBUNIT 1"/>
    <property type="match status" value="1"/>
</dbReference>
<evidence type="ECO:0000256" key="8">
    <source>
        <dbReference type="SAM" id="Phobius"/>
    </source>
</evidence>
<dbReference type="KEGG" id="sat:SYN_02391"/>
<dbReference type="GO" id="GO:0000271">
    <property type="term" value="P:polysaccharide biosynthetic process"/>
    <property type="evidence" value="ECO:0007669"/>
    <property type="project" value="InterPro"/>
</dbReference>
<evidence type="ECO:0000256" key="6">
    <source>
        <dbReference type="ARBA" id="ARBA00022989"/>
    </source>
</evidence>
<feature type="transmembrane region" description="Helical" evidence="8">
    <location>
        <begin position="275"/>
        <end position="293"/>
    </location>
</feature>
<dbReference type="Gene3D" id="3.90.550.10">
    <property type="entry name" value="Spore Coat Polysaccharide Biosynthesis Protein SpsA, Chain A"/>
    <property type="match status" value="1"/>
</dbReference>
<keyword evidence="5 8" id="KW-0812">Transmembrane</keyword>
<dbReference type="GO" id="GO:0035269">
    <property type="term" value="P:protein O-linked glycosylation via mannose"/>
    <property type="evidence" value="ECO:0007669"/>
    <property type="project" value="TreeGrafter"/>
</dbReference>
<dbReference type="eggNOG" id="COG2246">
    <property type="taxonomic scope" value="Bacteria"/>
</dbReference>
<keyword evidence="4" id="KW-0808">Transferase</keyword>
<keyword evidence="3" id="KW-0328">Glycosyltransferase</keyword>
<comment type="subcellular location">
    <subcellularLocation>
        <location evidence="1">Membrane</location>
        <topology evidence="1">Multi-pass membrane protein</topology>
    </subcellularLocation>
</comment>
<keyword evidence="12" id="KW-1185">Reference proteome</keyword>
<evidence type="ECO:0000313" key="11">
    <source>
        <dbReference type="EMBL" id="ABC78765.1"/>
    </source>
</evidence>
<feature type="domain" description="Glycosyltransferase 2-like" evidence="9">
    <location>
        <begin position="7"/>
        <end position="162"/>
    </location>
</feature>
<organism evidence="11 12">
    <name type="scientific">Syntrophus aciditrophicus (strain SB)</name>
    <dbReference type="NCBI Taxonomy" id="56780"/>
    <lineage>
        <taxon>Bacteria</taxon>
        <taxon>Pseudomonadati</taxon>
        <taxon>Thermodesulfobacteriota</taxon>
        <taxon>Syntrophia</taxon>
        <taxon>Syntrophales</taxon>
        <taxon>Syntrophaceae</taxon>
        <taxon>Syntrophus</taxon>
    </lineage>
</organism>
<dbReference type="SUPFAM" id="SSF53448">
    <property type="entry name" value="Nucleotide-diphospho-sugar transferases"/>
    <property type="match status" value="1"/>
</dbReference>
<evidence type="ECO:0000256" key="3">
    <source>
        <dbReference type="ARBA" id="ARBA00022676"/>
    </source>
</evidence>
<evidence type="ECO:0000259" key="9">
    <source>
        <dbReference type="Pfam" id="PF00535"/>
    </source>
</evidence>
<dbReference type="STRING" id="56780.SYN_02391"/>
<dbReference type="InterPro" id="IPR001173">
    <property type="entry name" value="Glyco_trans_2-like"/>
</dbReference>
<dbReference type="Proteomes" id="UP000001933">
    <property type="component" value="Chromosome"/>
</dbReference>
<evidence type="ECO:0000256" key="7">
    <source>
        <dbReference type="ARBA" id="ARBA00023136"/>
    </source>
</evidence>
<dbReference type="Pfam" id="PF04138">
    <property type="entry name" value="GtrA_DPMS_TM"/>
    <property type="match status" value="1"/>
</dbReference>
<proteinExistence type="inferred from homology"/>
<dbReference type="GO" id="GO:0004582">
    <property type="term" value="F:dolichyl-phosphate beta-D-mannosyltransferase activity"/>
    <property type="evidence" value="ECO:0007669"/>
    <property type="project" value="InterPro"/>
</dbReference>
<dbReference type="AlphaFoldDB" id="Q2LXF5"/>
<dbReference type="EMBL" id="CP000252">
    <property type="protein sequence ID" value="ABC78765.1"/>
    <property type="molecule type" value="Genomic_DNA"/>
</dbReference>
<dbReference type="eggNOG" id="COG0463">
    <property type="taxonomic scope" value="Bacteria"/>
</dbReference>
<keyword evidence="6 8" id="KW-1133">Transmembrane helix</keyword>
<evidence type="ECO:0000256" key="5">
    <source>
        <dbReference type="ARBA" id="ARBA00022692"/>
    </source>
</evidence>
<dbReference type="InterPro" id="IPR039528">
    <property type="entry name" value="DPM1-like"/>
</dbReference>
<evidence type="ECO:0000256" key="2">
    <source>
        <dbReference type="ARBA" id="ARBA00006739"/>
    </source>
</evidence>
<evidence type="ECO:0000259" key="10">
    <source>
        <dbReference type="Pfam" id="PF04138"/>
    </source>
</evidence>
<dbReference type="InterPro" id="IPR007267">
    <property type="entry name" value="GtrA_DPMS_TM"/>
</dbReference>
<dbReference type="OrthoDB" id="9802649at2"/>
<feature type="domain" description="GtrA/DPMS transmembrane" evidence="10">
    <location>
        <begin position="240"/>
        <end position="367"/>
    </location>
</feature>
<reference evidence="11 12" key="1">
    <citation type="journal article" date="2007" name="Proc. Natl. Acad. Sci. U.S.A.">
        <title>The genome of Syntrophus aciditrophicus: life at the thermodynamic limit of microbial growth.</title>
        <authorList>
            <person name="McInerney M.J."/>
            <person name="Rohlin L."/>
            <person name="Mouttaki H."/>
            <person name="Kim U."/>
            <person name="Krupp R.S."/>
            <person name="Rios-Hernandez L."/>
            <person name="Sieber J."/>
            <person name="Struchtemeyer C.G."/>
            <person name="Bhattacharyya A."/>
            <person name="Campbell J.W."/>
            <person name="Gunsalus R.P."/>
        </authorList>
    </citation>
    <scope>NUCLEOTIDE SEQUENCE [LARGE SCALE GENOMIC DNA]</scope>
    <source>
        <strain evidence="11 12">SB</strain>
    </source>
</reference>
<feature type="transmembrane region" description="Helical" evidence="8">
    <location>
        <begin position="314"/>
        <end position="333"/>
    </location>
</feature>
<dbReference type="InParanoid" id="Q2LXF5"/>
<dbReference type="GO" id="GO:0006506">
    <property type="term" value="P:GPI anchor biosynthetic process"/>
    <property type="evidence" value="ECO:0007669"/>
    <property type="project" value="TreeGrafter"/>
</dbReference>
<dbReference type="GO" id="GO:0006488">
    <property type="term" value="P:dolichol-linked oligosaccharide biosynthetic process"/>
    <property type="evidence" value="ECO:0007669"/>
    <property type="project" value="TreeGrafter"/>
</dbReference>
<dbReference type="RefSeq" id="WP_011418781.1">
    <property type="nucleotide sequence ID" value="NC_007759.1"/>
</dbReference>
<dbReference type="CAZy" id="GT2">
    <property type="family name" value="Glycosyltransferase Family 2"/>
</dbReference>
<evidence type="ECO:0000313" key="12">
    <source>
        <dbReference type="Proteomes" id="UP000001933"/>
    </source>
</evidence>
<dbReference type="CDD" id="cd06442">
    <property type="entry name" value="DPM1_like"/>
    <property type="match status" value="1"/>
</dbReference>
<dbReference type="FunCoup" id="Q2LXF5">
    <property type="interactions" value="377"/>
</dbReference>
<dbReference type="Pfam" id="PF00535">
    <property type="entry name" value="Glycos_transf_2"/>
    <property type="match status" value="1"/>
</dbReference>
<accession>Q2LXF5</accession>
<dbReference type="InterPro" id="IPR029044">
    <property type="entry name" value="Nucleotide-diphossugar_trans"/>
</dbReference>
<evidence type="ECO:0000256" key="1">
    <source>
        <dbReference type="ARBA" id="ARBA00004141"/>
    </source>
</evidence>
<gene>
    <name evidence="11" type="ORF">SYN_02391</name>
</gene>
<evidence type="ECO:0000256" key="4">
    <source>
        <dbReference type="ARBA" id="ARBA00022679"/>
    </source>
</evidence>
<sequence length="373" mass="42518">MNAMNVSIIVPTYKEAKNITPLSEQIDRAMKDANLTYEIIVVDDDSKDGIIEAIEKIKDRYNIELKVRKSEKGLSSAVISGFGLVTGEVVVIMDADLSHPPAKIPELVAPILDGSCDFMIGSRFVKGGSAHHFNWYRKLNAWLSKMIARPFTRVSDPMAGFFAFPGKMLNPLPALNPLGFKIGLEMIVKASPKRISEVPIQFQERLFGESKLSLKEQIYYLIHITRLFEYKYKTLAEFTKFCLIGGFGMMVDLTFVYLSMQIFVIFGIVSKLFQFRIARVIGFIFAVTSNFLLNRRFTFSRAEQGNIYRQYLSFFLVSLIGFTINWLVSVYLYEHIHFFNTHYLTAAFMGILGGTVINFMGSKLFVFKHRKSL</sequence>
<dbReference type="PANTHER" id="PTHR43398">
    <property type="entry name" value="DOLICHOL-PHOSPHATE MANNOSYLTRANSFERASE SUBUNIT 1"/>
    <property type="match status" value="1"/>
</dbReference>
<feature type="transmembrane region" description="Helical" evidence="8">
    <location>
        <begin position="241"/>
        <end position="269"/>
    </location>
</feature>
<dbReference type="HOGENOM" id="CLU_039727_0_0_7"/>